<dbReference type="AlphaFoldDB" id="A0A9Q3BRD4"/>
<dbReference type="PANTHER" id="PTHR37984:SF15">
    <property type="entry name" value="INTEGRASE CATALYTIC DOMAIN-CONTAINING PROTEIN"/>
    <property type="match status" value="1"/>
</dbReference>
<dbReference type="EMBL" id="AVOT02002214">
    <property type="protein sequence ID" value="MBW0469532.1"/>
    <property type="molecule type" value="Genomic_DNA"/>
</dbReference>
<feature type="domain" description="Integrase catalytic" evidence="2">
    <location>
        <begin position="1"/>
        <end position="122"/>
    </location>
</feature>
<dbReference type="InterPro" id="IPR050951">
    <property type="entry name" value="Retrovirus_Pol_polyprotein"/>
</dbReference>
<organism evidence="3 4">
    <name type="scientific">Austropuccinia psidii MF-1</name>
    <dbReference type="NCBI Taxonomy" id="1389203"/>
    <lineage>
        <taxon>Eukaryota</taxon>
        <taxon>Fungi</taxon>
        <taxon>Dikarya</taxon>
        <taxon>Basidiomycota</taxon>
        <taxon>Pucciniomycotina</taxon>
        <taxon>Pucciniomycetes</taxon>
        <taxon>Pucciniales</taxon>
        <taxon>Sphaerophragmiaceae</taxon>
        <taxon>Austropuccinia</taxon>
    </lineage>
</organism>
<sequence length="217" mass="25009">MDTALLIWNRVVSSIGIFTNIISDRNPKLTSALWTNLHQLFGTKLSFSTAFHSQTEGLAERMIQTLQDMVRQFCAYFLEFIHESTNHTPAILEKGWNLRLPHYSLRKDFFKLNPTASSFKKMIEKARKISVRWVEESFAYSKDKWHKSHSTSDFKVGDAVLVSTTNNNRINRCENLKYSFAGTFVIKALHGENSLKVELSEELGYKHLTFPVSLMNP</sequence>
<evidence type="ECO:0000313" key="4">
    <source>
        <dbReference type="Proteomes" id="UP000765509"/>
    </source>
</evidence>
<dbReference type="PROSITE" id="PS50994">
    <property type="entry name" value="INTEGRASE"/>
    <property type="match status" value="1"/>
</dbReference>
<gene>
    <name evidence="3" type="ORF">O181_009247</name>
</gene>
<dbReference type="GO" id="GO:0005634">
    <property type="term" value="C:nucleus"/>
    <property type="evidence" value="ECO:0007669"/>
    <property type="project" value="UniProtKB-ARBA"/>
</dbReference>
<evidence type="ECO:0000259" key="2">
    <source>
        <dbReference type="PROSITE" id="PS50994"/>
    </source>
</evidence>
<dbReference type="InterPro" id="IPR001584">
    <property type="entry name" value="Integrase_cat-core"/>
</dbReference>
<name>A0A9Q3BRD4_9BASI</name>
<protein>
    <recommendedName>
        <fullName evidence="2">Integrase catalytic domain-containing protein</fullName>
    </recommendedName>
</protein>
<dbReference type="Proteomes" id="UP000765509">
    <property type="component" value="Unassembled WGS sequence"/>
</dbReference>
<dbReference type="SUPFAM" id="SSF53098">
    <property type="entry name" value="Ribonuclease H-like"/>
    <property type="match status" value="1"/>
</dbReference>
<evidence type="ECO:0000313" key="3">
    <source>
        <dbReference type="EMBL" id="MBW0469532.1"/>
    </source>
</evidence>
<comment type="caution">
    <text evidence="3">The sequence shown here is derived from an EMBL/GenBank/DDBJ whole genome shotgun (WGS) entry which is preliminary data.</text>
</comment>
<dbReference type="Gene3D" id="3.30.420.10">
    <property type="entry name" value="Ribonuclease H-like superfamily/Ribonuclease H"/>
    <property type="match status" value="1"/>
</dbReference>
<dbReference type="InterPro" id="IPR036397">
    <property type="entry name" value="RNaseH_sf"/>
</dbReference>
<accession>A0A9Q3BRD4</accession>
<evidence type="ECO:0000256" key="1">
    <source>
        <dbReference type="ARBA" id="ARBA00022884"/>
    </source>
</evidence>
<dbReference type="GO" id="GO:0003723">
    <property type="term" value="F:RNA binding"/>
    <property type="evidence" value="ECO:0007669"/>
    <property type="project" value="UniProtKB-KW"/>
</dbReference>
<reference evidence="3" key="1">
    <citation type="submission" date="2021-03" db="EMBL/GenBank/DDBJ databases">
        <title>Draft genome sequence of rust myrtle Austropuccinia psidii MF-1, a brazilian biotype.</title>
        <authorList>
            <person name="Quecine M.C."/>
            <person name="Pachon D.M.R."/>
            <person name="Bonatelli M.L."/>
            <person name="Correr F.H."/>
            <person name="Franceschini L.M."/>
            <person name="Leite T.F."/>
            <person name="Margarido G.R.A."/>
            <person name="Almeida C.A."/>
            <person name="Ferrarezi J.A."/>
            <person name="Labate C.A."/>
        </authorList>
    </citation>
    <scope>NUCLEOTIDE SEQUENCE</scope>
    <source>
        <strain evidence="3">MF-1</strain>
    </source>
</reference>
<keyword evidence="1" id="KW-0694">RNA-binding</keyword>
<proteinExistence type="predicted"/>
<dbReference type="PANTHER" id="PTHR37984">
    <property type="entry name" value="PROTEIN CBG26694"/>
    <property type="match status" value="1"/>
</dbReference>
<dbReference type="InterPro" id="IPR012337">
    <property type="entry name" value="RNaseH-like_sf"/>
</dbReference>
<keyword evidence="4" id="KW-1185">Reference proteome</keyword>
<dbReference type="GO" id="GO:0015074">
    <property type="term" value="P:DNA integration"/>
    <property type="evidence" value="ECO:0007669"/>
    <property type="project" value="InterPro"/>
</dbReference>